<evidence type="ECO:0000256" key="1">
    <source>
        <dbReference type="SAM" id="MobiDB-lite"/>
    </source>
</evidence>
<dbReference type="InterPro" id="IPR050700">
    <property type="entry name" value="YIM1/Zinc_Alcohol_DH_Fams"/>
</dbReference>
<keyword evidence="2" id="KW-0472">Membrane</keyword>
<dbReference type="Gene3D" id="3.40.50.720">
    <property type="entry name" value="NAD(P)-binding Rossmann-like Domain"/>
    <property type="match status" value="1"/>
</dbReference>
<comment type="caution">
    <text evidence="4">The sequence shown here is derived from an EMBL/GenBank/DDBJ whole genome shotgun (WGS) entry which is preliminary data.</text>
</comment>
<feature type="region of interest" description="Disordered" evidence="1">
    <location>
        <begin position="1"/>
        <end position="37"/>
    </location>
</feature>
<dbReference type="EMBL" id="JAWZYT010004120">
    <property type="protein sequence ID" value="KAK4295230.1"/>
    <property type="molecule type" value="Genomic_DNA"/>
</dbReference>
<dbReference type="InterPro" id="IPR013154">
    <property type="entry name" value="ADH-like_N"/>
</dbReference>
<dbReference type="SMART" id="SM00829">
    <property type="entry name" value="PKS_ER"/>
    <property type="match status" value="1"/>
</dbReference>
<dbReference type="PANTHER" id="PTHR11695:SF294">
    <property type="entry name" value="RETICULON-4-INTERACTING PROTEIN 1, MITOCHONDRIAL"/>
    <property type="match status" value="1"/>
</dbReference>
<dbReference type="GO" id="GO:0005739">
    <property type="term" value="C:mitochondrion"/>
    <property type="evidence" value="ECO:0007669"/>
    <property type="project" value="TreeGrafter"/>
</dbReference>
<dbReference type="SUPFAM" id="SSF51735">
    <property type="entry name" value="NAD(P)-binding Rossmann-fold domains"/>
    <property type="match status" value="1"/>
</dbReference>
<dbReference type="GO" id="GO:0016491">
    <property type="term" value="F:oxidoreductase activity"/>
    <property type="evidence" value="ECO:0007669"/>
    <property type="project" value="InterPro"/>
</dbReference>
<organism evidence="4 5">
    <name type="scientific">Petrolisthes manimaculis</name>
    <dbReference type="NCBI Taxonomy" id="1843537"/>
    <lineage>
        <taxon>Eukaryota</taxon>
        <taxon>Metazoa</taxon>
        <taxon>Ecdysozoa</taxon>
        <taxon>Arthropoda</taxon>
        <taxon>Crustacea</taxon>
        <taxon>Multicrustacea</taxon>
        <taxon>Malacostraca</taxon>
        <taxon>Eumalacostraca</taxon>
        <taxon>Eucarida</taxon>
        <taxon>Decapoda</taxon>
        <taxon>Pleocyemata</taxon>
        <taxon>Anomura</taxon>
        <taxon>Galatheoidea</taxon>
        <taxon>Porcellanidae</taxon>
        <taxon>Petrolisthes</taxon>
    </lineage>
</organism>
<feature type="transmembrane region" description="Helical" evidence="2">
    <location>
        <begin position="259"/>
        <end position="280"/>
    </location>
</feature>
<dbReference type="Proteomes" id="UP001292094">
    <property type="component" value="Unassembled WGS sequence"/>
</dbReference>
<sequence length="650" mass="70897">MYCRGRGAGALGQRACDTVTPPQSGHTPTSTLSGHQPPSAWLIWCPPPSQRHAELNANPTILITEHITTTQPRFSWDGGRGIGGGIAGRVGVGNVEVEVELQRERSVSEAPSPFAAMWQRRPESKHCVSAQSLLGSDRIKTFQRPPINLHQHYHEERSEHLWQAPEEWEEEERLESTQVTLNSAASQVSRGLSSVSNGAQTAFHDSISAIRNQRVGREVAERLRDYAAQLREALSAFKPAEVYDRVFIFFVTEVTRTHIYFGGACFFVGGIFGILMGMRLRHSIVAPQQMRAVVANSYRGMEAIGVVEDLLAPRIVEPRQVLIQVKAAGIDYLDIKISEGYGRVLRHQLNKYNPNTEDEFPVVLGRDCSGVVVAVGTEVTRVEQGEEVWLAVPFYHPGTLSEYVVVSEELVASKPSQLTFEGAAVLPYSLMIAWDALVTQAGLGPDTTTGKRVLVHAGVSGVGVVAVQLVRAWGGIVTTTVSSRAASLVHMLGAHDIITYDNSNFDKELLLREKYDVILNTVGEVLHDSCLKHCIPGGTVVTTTSAHLASDSYGYITGGLYSLYMRARLFFTKAPWLTGGGWGKLDVNGHVLEEVGPLVASGQLQAVVDKAYSAQDAEVAFTHVAKGEQVGKTVLRFRARPLAARMEGSS</sequence>
<keyword evidence="2" id="KW-0812">Transmembrane</keyword>
<dbReference type="Pfam" id="PF08240">
    <property type="entry name" value="ADH_N"/>
    <property type="match status" value="1"/>
</dbReference>
<evidence type="ECO:0000256" key="2">
    <source>
        <dbReference type="SAM" id="Phobius"/>
    </source>
</evidence>
<proteinExistence type="predicted"/>
<keyword evidence="5" id="KW-1185">Reference proteome</keyword>
<accession>A0AAE1NS66</accession>
<dbReference type="InterPro" id="IPR020843">
    <property type="entry name" value="ER"/>
</dbReference>
<dbReference type="InterPro" id="IPR011032">
    <property type="entry name" value="GroES-like_sf"/>
</dbReference>
<evidence type="ECO:0000313" key="5">
    <source>
        <dbReference type="Proteomes" id="UP001292094"/>
    </source>
</evidence>
<dbReference type="Gene3D" id="3.90.180.10">
    <property type="entry name" value="Medium-chain alcohol dehydrogenases, catalytic domain"/>
    <property type="match status" value="1"/>
</dbReference>
<feature type="compositionally biased region" description="Polar residues" evidence="1">
    <location>
        <begin position="20"/>
        <end position="36"/>
    </location>
</feature>
<feature type="compositionally biased region" description="Gly residues" evidence="1">
    <location>
        <begin position="1"/>
        <end position="10"/>
    </location>
</feature>
<protein>
    <recommendedName>
        <fullName evidence="3">Enoyl reductase (ER) domain-containing protein</fullName>
    </recommendedName>
</protein>
<dbReference type="InterPro" id="IPR036291">
    <property type="entry name" value="NAD(P)-bd_dom_sf"/>
</dbReference>
<dbReference type="AlphaFoldDB" id="A0AAE1NS66"/>
<keyword evidence="2" id="KW-1133">Transmembrane helix</keyword>
<evidence type="ECO:0000313" key="4">
    <source>
        <dbReference type="EMBL" id="KAK4295230.1"/>
    </source>
</evidence>
<gene>
    <name evidence="4" type="ORF">Pmani_032209</name>
</gene>
<reference evidence="4" key="1">
    <citation type="submission" date="2023-11" db="EMBL/GenBank/DDBJ databases">
        <title>Genome assemblies of two species of porcelain crab, Petrolisthes cinctipes and Petrolisthes manimaculis (Anomura: Porcellanidae).</title>
        <authorList>
            <person name="Angst P."/>
        </authorList>
    </citation>
    <scope>NUCLEOTIDE SEQUENCE</scope>
    <source>
        <strain evidence="4">PB745_02</strain>
        <tissue evidence="4">Gill</tissue>
    </source>
</reference>
<feature type="domain" description="Enoyl reductase (ER)" evidence="3">
    <location>
        <begin position="300"/>
        <end position="635"/>
    </location>
</feature>
<evidence type="ECO:0000259" key="3">
    <source>
        <dbReference type="SMART" id="SM00829"/>
    </source>
</evidence>
<name>A0AAE1NS66_9EUCA</name>
<dbReference type="Pfam" id="PF13602">
    <property type="entry name" value="ADH_zinc_N_2"/>
    <property type="match status" value="1"/>
</dbReference>
<dbReference type="SUPFAM" id="SSF50129">
    <property type="entry name" value="GroES-like"/>
    <property type="match status" value="1"/>
</dbReference>
<dbReference type="PANTHER" id="PTHR11695">
    <property type="entry name" value="ALCOHOL DEHYDROGENASE RELATED"/>
    <property type="match status" value="1"/>
</dbReference>